<accession>A0A7J5XGZ7</accession>
<dbReference type="InterPro" id="IPR050392">
    <property type="entry name" value="Collagen/C1q_domain"/>
</dbReference>
<dbReference type="EMBL" id="JAAKFY010000024">
    <property type="protein sequence ID" value="KAF3836356.1"/>
    <property type="molecule type" value="Genomic_DNA"/>
</dbReference>
<protein>
    <recommendedName>
        <fullName evidence="8">EMI domain-containing protein</fullName>
    </recommendedName>
</protein>
<evidence type="ECO:0000256" key="6">
    <source>
        <dbReference type="SAM" id="MobiDB-lite"/>
    </source>
</evidence>
<comment type="caution">
    <text evidence="9">The sequence shown here is derived from an EMBL/GenBank/DDBJ whole genome shotgun (WGS) entry which is preliminary data.</text>
</comment>
<proteinExistence type="predicted"/>
<feature type="chain" id="PRO_5029488957" description="EMI domain-containing protein" evidence="7">
    <location>
        <begin position="21"/>
        <end position="224"/>
    </location>
</feature>
<feature type="signal peptide" evidence="7">
    <location>
        <begin position="1"/>
        <end position="20"/>
    </location>
</feature>
<dbReference type="OrthoDB" id="6108348at2759"/>
<dbReference type="InterPro" id="IPR011489">
    <property type="entry name" value="EMI_domain"/>
</dbReference>
<dbReference type="PANTHER" id="PTHR15427">
    <property type="entry name" value="EMILIN ELASTIN MICROFIBRIL INTERFACE-LOCATED PROTEIN ELASTIN MICROFIBRIL INTERFACER"/>
    <property type="match status" value="1"/>
</dbReference>
<keyword evidence="2" id="KW-0964">Secreted</keyword>
<evidence type="ECO:0000256" key="3">
    <source>
        <dbReference type="ARBA" id="ARBA00022530"/>
    </source>
</evidence>
<feature type="region of interest" description="Disordered" evidence="6">
    <location>
        <begin position="199"/>
        <end position="224"/>
    </location>
</feature>
<evidence type="ECO:0000256" key="4">
    <source>
        <dbReference type="ARBA" id="ARBA00022729"/>
    </source>
</evidence>
<keyword evidence="5" id="KW-1015">Disulfide bond</keyword>
<dbReference type="AlphaFoldDB" id="A0A7J5XGZ7"/>
<dbReference type="PROSITE" id="PS51041">
    <property type="entry name" value="EMI"/>
    <property type="match status" value="1"/>
</dbReference>
<dbReference type="GO" id="GO:0005576">
    <property type="term" value="C:extracellular region"/>
    <property type="evidence" value="ECO:0007669"/>
    <property type="project" value="UniProtKB-SubCell"/>
</dbReference>
<gene>
    <name evidence="9" type="ORF">F7725_028914</name>
</gene>
<keyword evidence="3" id="KW-0272">Extracellular matrix</keyword>
<name>A0A7J5XGZ7_DISMA</name>
<dbReference type="Proteomes" id="UP000518266">
    <property type="component" value="Unassembled WGS sequence"/>
</dbReference>
<evidence type="ECO:0000256" key="5">
    <source>
        <dbReference type="ARBA" id="ARBA00023157"/>
    </source>
</evidence>
<reference evidence="9 10" key="1">
    <citation type="submission" date="2020-03" db="EMBL/GenBank/DDBJ databases">
        <title>Dissostichus mawsoni Genome sequencing and assembly.</title>
        <authorList>
            <person name="Park H."/>
        </authorList>
    </citation>
    <scope>NUCLEOTIDE SEQUENCE [LARGE SCALE GENOMIC DNA]</scope>
    <source>
        <strain evidence="9">DM0001</strain>
        <tissue evidence="9">Muscle</tissue>
    </source>
</reference>
<evidence type="ECO:0000256" key="7">
    <source>
        <dbReference type="SAM" id="SignalP"/>
    </source>
</evidence>
<feature type="domain" description="EMI" evidence="8">
    <location>
        <begin position="42"/>
        <end position="119"/>
    </location>
</feature>
<evidence type="ECO:0000313" key="10">
    <source>
        <dbReference type="Proteomes" id="UP000518266"/>
    </source>
</evidence>
<evidence type="ECO:0000256" key="2">
    <source>
        <dbReference type="ARBA" id="ARBA00022525"/>
    </source>
</evidence>
<dbReference type="PANTHER" id="PTHR15427:SF5">
    <property type="entry name" value="EMILIN-2"/>
    <property type="match status" value="1"/>
</dbReference>
<organism evidence="9 10">
    <name type="scientific">Dissostichus mawsoni</name>
    <name type="common">Antarctic cod</name>
    <dbReference type="NCBI Taxonomy" id="36200"/>
    <lineage>
        <taxon>Eukaryota</taxon>
        <taxon>Metazoa</taxon>
        <taxon>Chordata</taxon>
        <taxon>Craniata</taxon>
        <taxon>Vertebrata</taxon>
        <taxon>Euteleostomi</taxon>
        <taxon>Actinopterygii</taxon>
        <taxon>Neopterygii</taxon>
        <taxon>Teleostei</taxon>
        <taxon>Neoteleostei</taxon>
        <taxon>Acanthomorphata</taxon>
        <taxon>Eupercaria</taxon>
        <taxon>Perciformes</taxon>
        <taxon>Notothenioidei</taxon>
        <taxon>Nototheniidae</taxon>
        <taxon>Dissostichus</taxon>
    </lineage>
</organism>
<evidence type="ECO:0000259" key="8">
    <source>
        <dbReference type="PROSITE" id="PS51041"/>
    </source>
</evidence>
<sequence length="224" mass="24882">MKRGICGLFHFLITFPLVSGTPFQHNMFQGRSSSGSGTRQRNKNWCAYVVHKNVSCSVVGGTESFVQLELLPCPPELPNCEQQVIYRTQFRPMYKIAYKTLTELEWRCCPGYQGHDCMEVKDLKRLQVERMPPAPFASGHIPVPEGEKSTMNICETNLYSLKNLKLQISGQKIRGTIHGEGRGSLEVRQVKGHIGSWRISKRATPGGGGAAAIPDGPRHAGKND</sequence>
<keyword evidence="10" id="KW-1185">Reference proteome</keyword>
<dbReference type="Pfam" id="PF07546">
    <property type="entry name" value="EMI"/>
    <property type="match status" value="1"/>
</dbReference>
<comment type="subcellular location">
    <subcellularLocation>
        <location evidence="1">Secreted</location>
        <location evidence="1">Extracellular space</location>
        <location evidence="1">Extracellular matrix</location>
    </subcellularLocation>
</comment>
<evidence type="ECO:0000313" key="9">
    <source>
        <dbReference type="EMBL" id="KAF3836356.1"/>
    </source>
</evidence>
<evidence type="ECO:0000256" key="1">
    <source>
        <dbReference type="ARBA" id="ARBA00004498"/>
    </source>
</evidence>
<keyword evidence="4 7" id="KW-0732">Signal</keyword>